<feature type="chain" id="PRO_5002164421" description="Secreted protein" evidence="2">
    <location>
        <begin position="27"/>
        <end position="79"/>
    </location>
</feature>
<dbReference type="EMBL" id="KN833018">
    <property type="protein sequence ID" value="KIM78199.1"/>
    <property type="molecule type" value="Genomic_DNA"/>
</dbReference>
<reference evidence="4" key="2">
    <citation type="submission" date="2015-01" db="EMBL/GenBank/DDBJ databases">
        <title>Evolutionary Origins and Diversification of the Mycorrhizal Mutualists.</title>
        <authorList>
            <consortium name="DOE Joint Genome Institute"/>
            <consortium name="Mycorrhizal Genomics Consortium"/>
            <person name="Kohler A."/>
            <person name="Kuo A."/>
            <person name="Nagy L.G."/>
            <person name="Floudas D."/>
            <person name="Copeland A."/>
            <person name="Barry K.W."/>
            <person name="Cichocki N."/>
            <person name="Veneault-Fourrey C."/>
            <person name="LaButti K."/>
            <person name="Lindquist E.A."/>
            <person name="Lipzen A."/>
            <person name="Lundell T."/>
            <person name="Morin E."/>
            <person name="Murat C."/>
            <person name="Riley R."/>
            <person name="Ohm R."/>
            <person name="Sun H."/>
            <person name="Tunlid A."/>
            <person name="Henrissat B."/>
            <person name="Grigoriev I.V."/>
            <person name="Hibbett D.S."/>
            <person name="Martin F."/>
        </authorList>
    </citation>
    <scope>NUCLEOTIDE SEQUENCE [LARGE SCALE GENOMIC DNA]</scope>
    <source>
        <strain evidence="4">F 1598</strain>
    </source>
</reference>
<keyword evidence="1" id="KW-0472">Membrane</keyword>
<evidence type="ECO:0000313" key="4">
    <source>
        <dbReference type="Proteomes" id="UP000054166"/>
    </source>
</evidence>
<dbReference type="Proteomes" id="UP000054166">
    <property type="component" value="Unassembled WGS sequence"/>
</dbReference>
<evidence type="ECO:0000256" key="2">
    <source>
        <dbReference type="SAM" id="SignalP"/>
    </source>
</evidence>
<protein>
    <recommendedName>
        <fullName evidence="5">Secreted protein</fullName>
    </recommendedName>
</protein>
<dbReference type="HOGENOM" id="CLU_2606877_0_0_1"/>
<dbReference type="InParanoid" id="A0A0C3FE52"/>
<sequence length="79" mass="9050">MRTVHMVMIFGCHLALSLYFLPCSMALTTNTHTLQTYSLLFAIVFSRSYACSPISAMLFSFQAEIKRFGAHFYMPQLML</sequence>
<feature type="transmembrane region" description="Helical" evidence="1">
    <location>
        <begin position="36"/>
        <end position="59"/>
    </location>
</feature>
<reference evidence="3 4" key="1">
    <citation type="submission" date="2014-04" db="EMBL/GenBank/DDBJ databases">
        <authorList>
            <consortium name="DOE Joint Genome Institute"/>
            <person name="Kuo A."/>
            <person name="Tarkka M."/>
            <person name="Buscot F."/>
            <person name="Kohler A."/>
            <person name="Nagy L.G."/>
            <person name="Floudas D."/>
            <person name="Copeland A."/>
            <person name="Barry K.W."/>
            <person name="Cichocki N."/>
            <person name="Veneault-Fourrey C."/>
            <person name="LaButti K."/>
            <person name="Lindquist E.A."/>
            <person name="Lipzen A."/>
            <person name="Lundell T."/>
            <person name="Morin E."/>
            <person name="Murat C."/>
            <person name="Sun H."/>
            <person name="Tunlid A."/>
            <person name="Henrissat B."/>
            <person name="Grigoriev I.V."/>
            <person name="Hibbett D.S."/>
            <person name="Martin F."/>
            <person name="Nordberg H.P."/>
            <person name="Cantor M.N."/>
            <person name="Hua S.X."/>
        </authorList>
    </citation>
    <scope>NUCLEOTIDE SEQUENCE [LARGE SCALE GENOMIC DNA]</scope>
    <source>
        <strain evidence="3 4">F 1598</strain>
    </source>
</reference>
<gene>
    <name evidence="3" type="ORF">PILCRDRAFT_598983</name>
</gene>
<keyword evidence="4" id="KW-1185">Reference proteome</keyword>
<evidence type="ECO:0008006" key="5">
    <source>
        <dbReference type="Google" id="ProtNLM"/>
    </source>
</evidence>
<proteinExistence type="predicted"/>
<keyword evidence="2" id="KW-0732">Signal</keyword>
<organism evidence="3 4">
    <name type="scientific">Piloderma croceum (strain F 1598)</name>
    <dbReference type="NCBI Taxonomy" id="765440"/>
    <lineage>
        <taxon>Eukaryota</taxon>
        <taxon>Fungi</taxon>
        <taxon>Dikarya</taxon>
        <taxon>Basidiomycota</taxon>
        <taxon>Agaricomycotina</taxon>
        <taxon>Agaricomycetes</taxon>
        <taxon>Agaricomycetidae</taxon>
        <taxon>Atheliales</taxon>
        <taxon>Atheliaceae</taxon>
        <taxon>Piloderma</taxon>
    </lineage>
</organism>
<accession>A0A0C3FE52</accession>
<evidence type="ECO:0000313" key="3">
    <source>
        <dbReference type="EMBL" id="KIM78199.1"/>
    </source>
</evidence>
<keyword evidence="1" id="KW-1133">Transmembrane helix</keyword>
<keyword evidence="1" id="KW-0812">Transmembrane</keyword>
<name>A0A0C3FE52_PILCF</name>
<evidence type="ECO:0000256" key="1">
    <source>
        <dbReference type="SAM" id="Phobius"/>
    </source>
</evidence>
<dbReference type="AlphaFoldDB" id="A0A0C3FE52"/>
<feature type="signal peptide" evidence="2">
    <location>
        <begin position="1"/>
        <end position="26"/>
    </location>
</feature>